<dbReference type="Proteomes" id="UP000235145">
    <property type="component" value="Unassembled WGS sequence"/>
</dbReference>
<gene>
    <name evidence="2" type="ORF">LSAT_V11C500233850</name>
</gene>
<feature type="region of interest" description="Disordered" evidence="1">
    <location>
        <begin position="221"/>
        <end position="280"/>
    </location>
</feature>
<proteinExistence type="predicted"/>
<name>A0A9R1XDT9_LACSA</name>
<feature type="compositionally biased region" description="Polar residues" evidence="1">
    <location>
        <begin position="236"/>
        <end position="255"/>
    </location>
</feature>
<organism evidence="2 3">
    <name type="scientific">Lactuca sativa</name>
    <name type="common">Garden lettuce</name>
    <dbReference type="NCBI Taxonomy" id="4236"/>
    <lineage>
        <taxon>Eukaryota</taxon>
        <taxon>Viridiplantae</taxon>
        <taxon>Streptophyta</taxon>
        <taxon>Embryophyta</taxon>
        <taxon>Tracheophyta</taxon>
        <taxon>Spermatophyta</taxon>
        <taxon>Magnoliopsida</taxon>
        <taxon>eudicotyledons</taxon>
        <taxon>Gunneridae</taxon>
        <taxon>Pentapetalae</taxon>
        <taxon>asterids</taxon>
        <taxon>campanulids</taxon>
        <taxon>Asterales</taxon>
        <taxon>Asteraceae</taxon>
        <taxon>Cichorioideae</taxon>
        <taxon>Cichorieae</taxon>
        <taxon>Lactucinae</taxon>
        <taxon>Lactuca</taxon>
    </lineage>
</organism>
<accession>A0A9R1XDT9</accession>
<protein>
    <submittedName>
        <fullName evidence="2">Uncharacterized protein</fullName>
    </submittedName>
</protein>
<keyword evidence="3" id="KW-1185">Reference proteome</keyword>
<reference evidence="2 3" key="1">
    <citation type="journal article" date="2017" name="Nat. Commun.">
        <title>Genome assembly with in vitro proximity ligation data and whole-genome triplication in lettuce.</title>
        <authorList>
            <person name="Reyes-Chin-Wo S."/>
            <person name="Wang Z."/>
            <person name="Yang X."/>
            <person name="Kozik A."/>
            <person name="Arikit S."/>
            <person name="Song C."/>
            <person name="Xia L."/>
            <person name="Froenicke L."/>
            <person name="Lavelle D.O."/>
            <person name="Truco M.J."/>
            <person name="Xia R."/>
            <person name="Zhu S."/>
            <person name="Xu C."/>
            <person name="Xu H."/>
            <person name="Xu X."/>
            <person name="Cox K."/>
            <person name="Korf I."/>
            <person name="Meyers B.C."/>
            <person name="Michelmore R.W."/>
        </authorList>
    </citation>
    <scope>NUCLEOTIDE SEQUENCE [LARGE SCALE GENOMIC DNA]</scope>
    <source>
        <strain evidence="3">cv. Salinas</strain>
        <tissue evidence="2">Seedlings</tissue>
    </source>
</reference>
<evidence type="ECO:0000313" key="2">
    <source>
        <dbReference type="EMBL" id="KAJ0204497.1"/>
    </source>
</evidence>
<sequence length="280" mass="31620">MGAIPALAMGLDFNFSRYILNEMVGNVEGKRKDRFLMFPRFLQMIFNNKYPELEKRGEILDLKSIGSNTFELMKQNRKGKFMFEGKNPLVKFGQFAEVSNASETKSSSDHIETEDEVIIASEHEEEHVAPVAIITKEHVPITDDVENDDKNANDDDESDFEMSLIENVVNEDDGEDDMDQCEDLNGYDNDDLIFGFEQDQDIWLSAKDLDDFFNNVNKVAQSATETEGDDDVLKTTPPTSTQMVDPSNIMDSTSRIPPLPVDIPKSLPSEDDLTLTHDGF</sequence>
<evidence type="ECO:0000313" key="3">
    <source>
        <dbReference type="Proteomes" id="UP000235145"/>
    </source>
</evidence>
<dbReference type="AlphaFoldDB" id="A0A9R1XDT9"/>
<evidence type="ECO:0000256" key="1">
    <source>
        <dbReference type="SAM" id="MobiDB-lite"/>
    </source>
</evidence>
<comment type="caution">
    <text evidence="2">The sequence shown here is derived from an EMBL/GenBank/DDBJ whole genome shotgun (WGS) entry which is preliminary data.</text>
</comment>
<dbReference type="EMBL" id="NBSK02000005">
    <property type="protein sequence ID" value="KAJ0204497.1"/>
    <property type="molecule type" value="Genomic_DNA"/>
</dbReference>